<feature type="domain" description="HMA" evidence="2">
    <location>
        <begin position="1"/>
        <end position="62"/>
    </location>
</feature>
<dbReference type="RefSeq" id="WP_108852927.1">
    <property type="nucleotide sequence ID" value="NZ_OMOQ01000001.1"/>
</dbReference>
<dbReference type="EMBL" id="OMOQ01000001">
    <property type="protein sequence ID" value="SPH18619.1"/>
    <property type="molecule type" value="Genomic_DNA"/>
</dbReference>
<dbReference type="InterPro" id="IPR036163">
    <property type="entry name" value="HMA_dom_sf"/>
</dbReference>
<dbReference type="CDD" id="cd00371">
    <property type="entry name" value="HMA"/>
    <property type="match status" value="1"/>
</dbReference>
<accession>A0A2R8B7R8</accession>
<dbReference type="SUPFAM" id="SSF55008">
    <property type="entry name" value="HMA, heavy metal-associated domain"/>
    <property type="match status" value="1"/>
</dbReference>
<keyword evidence="4" id="KW-1185">Reference proteome</keyword>
<protein>
    <recommendedName>
        <fullName evidence="2">HMA domain-containing protein</fullName>
    </recommendedName>
</protein>
<dbReference type="PROSITE" id="PS01047">
    <property type="entry name" value="HMA_1"/>
    <property type="match status" value="1"/>
</dbReference>
<dbReference type="OrthoDB" id="9801832at2"/>
<dbReference type="Pfam" id="PF00403">
    <property type="entry name" value="HMA"/>
    <property type="match status" value="1"/>
</dbReference>
<dbReference type="InterPro" id="IPR006121">
    <property type="entry name" value="HMA_dom"/>
</dbReference>
<gene>
    <name evidence="3" type="ORF">DEA8626_02159</name>
</gene>
<sequence length="65" mass="7040">MLLSIPDMSCEHCKATVERTIIDIDSMADVVVSLQRRQARVKTTAAPEAILGALKAAGYPAKRLD</sequence>
<proteinExistence type="predicted"/>
<dbReference type="InterPro" id="IPR017969">
    <property type="entry name" value="Heavy-metal-associated_CS"/>
</dbReference>
<dbReference type="AlphaFoldDB" id="A0A2R8B7R8"/>
<dbReference type="GO" id="GO:0046872">
    <property type="term" value="F:metal ion binding"/>
    <property type="evidence" value="ECO:0007669"/>
    <property type="project" value="UniProtKB-KW"/>
</dbReference>
<evidence type="ECO:0000313" key="4">
    <source>
        <dbReference type="Proteomes" id="UP000244924"/>
    </source>
</evidence>
<organism evidence="3 4">
    <name type="scientific">Albidovulum aquaemixtae</name>
    <dbReference type="NCBI Taxonomy" id="1542388"/>
    <lineage>
        <taxon>Bacteria</taxon>
        <taxon>Pseudomonadati</taxon>
        <taxon>Pseudomonadota</taxon>
        <taxon>Alphaproteobacteria</taxon>
        <taxon>Rhodobacterales</taxon>
        <taxon>Paracoccaceae</taxon>
        <taxon>Albidovulum</taxon>
    </lineage>
</organism>
<evidence type="ECO:0000313" key="3">
    <source>
        <dbReference type="EMBL" id="SPH18619.1"/>
    </source>
</evidence>
<evidence type="ECO:0000256" key="1">
    <source>
        <dbReference type="ARBA" id="ARBA00022723"/>
    </source>
</evidence>
<evidence type="ECO:0000259" key="2">
    <source>
        <dbReference type="PROSITE" id="PS50846"/>
    </source>
</evidence>
<dbReference type="PROSITE" id="PS50846">
    <property type="entry name" value="HMA_2"/>
    <property type="match status" value="1"/>
</dbReference>
<dbReference type="Proteomes" id="UP000244924">
    <property type="component" value="Unassembled WGS sequence"/>
</dbReference>
<keyword evidence="1" id="KW-0479">Metal-binding</keyword>
<dbReference type="Gene3D" id="3.30.70.100">
    <property type="match status" value="1"/>
</dbReference>
<name>A0A2R8B7R8_9RHOB</name>
<reference evidence="3 4" key="1">
    <citation type="submission" date="2018-03" db="EMBL/GenBank/DDBJ databases">
        <authorList>
            <person name="Keele B.F."/>
        </authorList>
    </citation>
    <scope>NUCLEOTIDE SEQUENCE [LARGE SCALE GENOMIC DNA]</scope>
    <source>
        <strain evidence="3 4">CECT 8626</strain>
    </source>
</reference>